<accession>A0ABQ8FYV6</accession>
<dbReference type="Proteomes" id="UP000774617">
    <property type="component" value="Unassembled WGS sequence"/>
</dbReference>
<evidence type="ECO:0000313" key="3">
    <source>
        <dbReference type="Proteomes" id="UP000774617"/>
    </source>
</evidence>
<reference evidence="2 3" key="1">
    <citation type="journal article" date="2021" name="Nat. Commun.">
        <title>Genetic determinants of endophytism in the Arabidopsis root mycobiome.</title>
        <authorList>
            <person name="Mesny F."/>
            <person name="Miyauchi S."/>
            <person name="Thiergart T."/>
            <person name="Pickel B."/>
            <person name="Atanasova L."/>
            <person name="Karlsson M."/>
            <person name="Huettel B."/>
            <person name="Barry K.W."/>
            <person name="Haridas S."/>
            <person name="Chen C."/>
            <person name="Bauer D."/>
            <person name="Andreopoulos W."/>
            <person name="Pangilinan J."/>
            <person name="LaButti K."/>
            <person name="Riley R."/>
            <person name="Lipzen A."/>
            <person name="Clum A."/>
            <person name="Drula E."/>
            <person name="Henrissat B."/>
            <person name="Kohler A."/>
            <person name="Grigoriev I.V."/>
            <person name="Martin F.M."/>
            <person name="Hacquard S."/>
        </authorList>
    </citation>
    <scope>NUCLEOTIDE SEQUENCE [LARGE SCALE GENOMIC DNA]</scope>
    <source>
        <strain evidence="2 3">MPI-SDFR-AT-0080</strain>
    </source>
</reference>
<keyword evidence="1" id="KW-0472">Membrane</keyword>
<evidence type="ECO:0000313" key="2">
    <source>
        <dbReference type="EMBL" id="KAH7030465.1"/>
    </source>
</evidence>
<evidence type="ECO:0000256" key="1">
    <source>
        <dbReference type="SAM" id="Phobius"/>
    </source>
</evidence>
<proteinExistence type="predicted"/>
<protein>
    <recommendedName>
        <fullName evidence="4">Peptidase C14 caspase catalytic</fullName>
    </recommendedName>
</protein>
<comment type="caution">
    <text evidence="2">The sequence shown here is derived from an EMBL/GenBank/DDBJ whole genome shotgun (WGS) entry which is preliminary data.</text>
</comment>
<name>A0ABQ8FYV6_9PEZI</name>
<evidence type="ECO:0008006" key="4">
    <source>
        <dbReference type="Google" id="ProtNLM"/>
    </source>
</evidence>
<organism evidence="2 3">
    <name type="scientific">Macrophomina phaseolina</name>
    <dbReference type="NCBI Taxonomy" id="35725"/>
    <lineage>
        <taxon>Eukaryota</taxon>
        <taxon>Fungi</taxon>
        <taxon>Dikarya</taxon>
        <taxon>Ascomycota</taxon>
        <taxon>Pezizomycotina</taxon>
        <taxon>Dothideomycetes</taxon>
        <taxon>Dothideomycetes incertae sedis</taxon>
        <taxon>Botryosphaeriales</taxon>
        <taxon>Botryosphaeriaceae</taxon>
        <taxon>Macrophomina</taxon>
    </lineage>
</organism>
<dbReference type="Gene3D" id="3.40.50.1460">
    <property type="match status" value="1"/>
</dbReference>
<sequence length="447" mass="50894">MTMDDLCSSPRFDATESKSRLLDVPETVAELAERNEEQSPRDHSEMQKWWDTSISEKLGIVNGYCKVAVLIIKWANAVDDLKVGREVEELRDFFRDKFKYQTSIVELELDTASLKLRSVIIDFVMGNQGPNNLAIIYYAGHGVYIDDGNFLQLSGSTEPKRGAPVVSWNKAHEPLLEDYSGDVLEIMDCCFASNQFRAISENGRAYEALAASGIDRPTPSPGPNSFTRGLIDCMARLLDLHGSFDTRDLLEEITRKRFDNVPHLWRVLPGNSRHIRLAPLDREQIIRRQPCPVRTGGNLALQFSFRNKDSLSEGDIRQLTDRLPNIFNDIRVPVADIKWLGFRKHNSTGTKLLNRNRPRDIARAQTWPTERTPTGPKCGKVTIETMNNNLILNIEASGDRRLLSRAQTALGTTMRDPLLWLLLLHVILHIIWVETRLLFLPNPLWRI</sequence>
<keyword evidence="3" id="KW-1185">Reference proteome</keyword>
<gene>
    <name evidence="2" type="ORF">B0J12DRAFT_608698</name>
</gene>
<dbReference type="EMBL" id="JAGTJR010000044">
    <property type="protein sequence ID" value="KAH7030465.1"/>
    <property type="molecule type" value="Genomic_DNA"/>
</dbReference>
<keyword evidence="1" id="KW-1133">Transmembrane helix</keyword>
<feature type="transmembrane region" description="Helical" evidence="1">
    <location>
        <begin position="418"/>
        <end position="439"/>
    </location>
</feature>
<keyword evidence="1" id="KW-0812">Transmembrane</keyword>